<keyword evidence="1" id="KW-1133">Transmembrane helix</keyword>
<evidence type="ECO:0000256" key="1">
    <source>
        <dbReference type="SAM" id="Phobius"/>
    </source>
</evidence>
<dbReference type="RefSeq" id="WP_375356384.1">
    <property type="nucleotide sequence ID" value="NZ_JBHHMI010000013.1"/>
</dbReference>
<gene>
    <name evidence="2" type="ORF">ACE41H_15465</name>
</gene>
<dbReference type="EMBL" id="JBHHMI010000013">
    <property type="protein sequence ID" value="MFB5268166.1"/>
    <property type="molecule type" value="Genomic_DNA"/>
</dbReference>
<evidence type="ECO:0000313" key="3">
    <source>
        <dbReference type="Proteomes" id="UP001580346"/>
    </source>
</evidence>
<keyword evidence="1" id="KW-0812">Transmembrane</keyword>
<dbReference type="Proteomes" id="UP001580346">
    <property type="component" value="Unassembled WGS sequence"/>
</dbReference>
<sequence length="130" mass="15549">MKERPTVTVSNYTKIWNLDFVMYAFEGKKLPIPANLRVVLTFFACAFIFHFIGKILVFIPLGYKYAFLPGLLTWFIVKQKLDGKAPHNWLLGMIYYFLRPKKLSRYKPIKIKRRYSYDTSVVYRKHQERS</sequence>
<keyword evidence="3" id="KW-1185">Reference proteome</keyword>
<dbReference type="InterPro" id="IPR025608">
    <property type="entry name" value="TcpE"/>
</dbReference>
<proteinExistence type="predicted"/>
<dbReference type="Pfam" id="PF12648">
    <property type="entry name" value="TcpE"/>
    <property type="match status" value="1"/>
</dbReference>
<feature type="transmembrane region" description="Helical" evidence="1">
    <location>
        <begin position="38"/>
        <end position="61"/>
    </location>
</feature>
<comment type="caution">
    <text evidence="2">The sequence shown here is derived from an EMBL/GenBank/DDBJ whole genome shotgun (WGS) entry which is preliminary data.</text>
</comment>
<accession>A0ABV5AYE0</accession>
<name>A0ABV5AYE0_9BACL</name>
<protein>
    <submittedName>
        <fullName evidence="2">TcpE family conjugal transfer membrane protein</fullName>
    </submittedName>
</protein>
<evidence type="ECO:0000313" key="2">
    <source>
        <dbReference type="EMBL" id="MFB5268166.1"/>
    </source>
</evidence>
<keyword evidence="1" id="KW-0472">Membrane</keyword>
<organism evidence="2 3">
    <name type="scientific">Paenibacillus enshidis</name>
    <dbReference type="NCBI Taxonomy" id="1458439"/>
    <lineage>
        <taxon>Bacteria</taxon>
        <taxon>Bacillati</taxon>
        <taxon>Bacillota</taxon>
        <taxon>Bacilli</taxon>
        <taxon>Bacillales</taxon>
        <taxon>Paenibacillaceae</taxon>
        <taxon>Paenibacillus</taxon>
    </lineage>
</organism>
<reference evidence="2 3" key="1">
    <citation type="submission" date="2024-09" db="EMBL/GenBank/DDBJ databases">
        <title>Paenibacillus zeirhizospherea sp. nov., isolated from surface of the maize (Zea mays) roots in a horticulture field, Hungary.</title>
        <authorList>
            <person name="Marton D."/>
            <person name="Farkas M."/>
            <person name="Bedics A."/>
            <person name="Toth E."/>
            <person name="Tancsics A."/>
            <person name="Boka K."/>
            <person name="Maroti G."/>
            <person name="Kriszt B."/>
            <person name="Cserhati M."/>
        </authorList>
    </citation>
    <scope>NUCLEOTIDE SEQUENCE [LARGE SCALE GENOMIC DNA]</scope>
    <source>
        <strain evidence="2 3">KCTC 33519</strain>
    </source>
</reference>